<gene>
    <name evidence="2" type="primary">119</name>
    <name evidence="2" type="ORF">PBI_HENDRIX_119</name>
</gene>
<dbReference type="GeneID" id="54992586"/>
<evidence type="ECO:0000259" key="1">
    <source>
        <dbReference type="Pfam" id="PF12705"/>
    </source>
</evidence>
<keyword evidence="3" id="KW-1185">Reference proteome</keyword>
<dbReference type="Pfam" id="PF12705">
    <property type="entry name" value="PDDEXK_1"/>
    <property type="match status" value="1"/>
</dbReference>
<dbReference type="Proteomes" id="UP000247284">
    <property type="component" value="Segment"/>
</dbReference>
<dbReference type="KEGG" id="vg:54992586"/>
<organism evidence="2 3">
    <name type="scientific">Microbacterium phage Hendrix</name>
    <dbReference type="NCBI Taxonomy" id="2182341"/>
    <lineage>
        <taxon>Viruses</taxon>
        <taxon>Duplodnaviria</taxon>
        <taxon>Heunggongvirae</taxon>
        <taxon>Uroviricota</taxon>
        <taxon>Caudoviricetes</taxon>
        <taxon>Rogerhendrixvirus</taxon>
        <taxon>Rogerhendrixvirus hendrix</taxon>
    </lineage>
</organism>
<feature type="domain" description="PD-(D/E)XK endonuclease-like" evidence="1">
    <location>
        <begin position="21"/>
        <end position="415"/>
    </location>
</feature>
<proteinExistence type="predicted"/>
<evidence type="ECO:0000313" key="2">
    <source>
        <dbReference type="EMBL" id="AWN07790.1"/>
    </source>
</evidence>
<evidence type="ECO:0000313" key="3">
    <source>
        <dbReference type="Proteomes" id="UP000247284"/>
    </source>
</evidence>
<dbReference type="InterPro" id="IPR038726">
    <property type="entry name" value="PDDEXK_AddAB-type"/>
</dbReference>
<sequence length="452" mass="50732">MIHDETDYFDYDGEKVQAHYSSLTMHRKCPEAWFFRYNLGLRQRPSGGPMTYMHAGSWWGALRAADIYERGRQIGSLLTGAAFGRPFGATDTYSDDGTPVPKFDPASVTRKDVLMAAMVWWKRLPQEHKDDFIEKIGKPLVPHLIYTFEQWRDRFGAETKTERPLGAEVFWKRRLPRPEGDAAWAGNEELPEMWLLGYVDEVYEDTERGLIVVRDHKFNKNIGVHTVIDDMMDSQLELYGWGMGPALQAAGVDQVRAVAYDRAKSVAPKPPTLTTAGRLASRGGEPSVNSSDLRTYLEWANGPEGNGIEWRGAAIPMNKAEKEDPSLGRRYKEGGVYTPEPAIIDKLSSEAQRAQWFQRKLIPLNTNVVKAHLRAAIDSATDIWRTTKRAELTGGASRNLSNANCQWCDFQAICQARMRGGNQGVYDLVDYGLVSKRGEVLAGGKILELANS</sequence>
<name>A0A2U8UUF0_9CAUD</name>
<accession>A0A2U8UUF0</accession>
<dbReference type="RefSeq" id="YP_009802057.1">
    <property type="nucleotide sequence ID" value="NC_047977.1"/>
</dbReference>
<protein>
    <recommendedName>
        <fullName evidence="1">PD-(D/E)XK endonuclease-like domain-containing protein</fullName>
    </recommendedName>
</protein>
<dbReference type="EMBL" id="MH183162">
    <property type="protein sequence ID" value="AWN07790.1"/>
    <property type="molecule type" value="Genomic_DNA"/>
</dbReference>
<reference evidence="3" key="1">
    <citation type="submission" date="2018-04" db="EMBL/GenBank/DDBJ databases">
        <authorList>
            <person name="Go L.Y."/>
            <person name="Mitchell J.A."/>
        </authorList>
    </citation>
    <scope>NUCLEOTIDE SEQUENCE [LARGE SCALE GENOMIC DNA]</scope>
</reference>